<dbReference type="Pfam" id="PF02915">
    <property type="entry name" value="Rubrerythrin"/>
    <property type="match status" value="1"/>
</dbReference>
<dbReference type="GO" id="GO:0016491">
    <property type="term" value="F:oxidoreductase activity"/>
    <property type="evidence" value="ECO:0007669"/>
    <property type="project" value="InterPro"/>
</dbReference>
<dbReference type="AlphaFoldDB" id="A0A267MG84"/>
<dbReference type="CDD" id="cd01045">
    <property type="entry name" value="Ferritin_like_AB"/>
    <property type="match status" value="1"/>
</dbReference>
<name>A0A267MG84_9FIRM</name>
<dbReference type="InterPro" id="IPR012347">
    <property type="entry name" value="Ferritin-like"/>
</dbReference>
<reference evidence="2 3" key="1">
    <citation type="submission" date="2017-06" db="EMBL/GenBank/DDBJ databases">
        <title>Draft genome sequence of anaerobic fermentative bacterium Anaeromicrobium sediminis DY2726D isolated from West Pacific Ocean sediments.</title>
        <authorList>
            <person name="Zeng X."/>
        </authorList>
    </citation>
    <scope>NUCLEOTIDE SEQUENCE [LARGE SCALE GENOMIC DNA]</scope>
    <source>
        <strain evidence="2 3">DY2726D</strain>
    </source>
</reference>
<gene>
    <name evidence="2" type="ORF">CCE28_15340</name>
</gene>
<keyword evidence="3" id="KW-1185">Reference proteome</keyword>
<sequence>MIFSNLNELEVLKIAKGIEETGYNFYKSAAEKFKDLDVREMFEHLADEEMEHMVTFQRIYERVKEKSLNVDVNSFDKETTAYLTAISETSVFNVNNVTGGAISLVTTPADVIKMGIQAEKDSILFYETVLKHTKEELTQKTLRRLIKEEIKHLHEFKNLLEEVK</sequence>
<dbReference type="GO" id="GO:0046872">
    <property type="term" value="F:metal ion binding"/>
    <property type="evidence" value="ECO:0007669"/>
    <property type="project" value="InterPro"/>
</dbReference>
<proteinExistence type="predicted"/>
<accession>A0A267MG84</accession>
<feature type="domain" description="Rubrerythrin diiron-binding" evidence="1">
    <location>
        <begin position="10"/>
        <end position="160"/>
    </location>
</feature>
<dbReference type="Proteomes" id="UP000216024">
    <property type="component" value="Unassembled WGS sequence"/>
</dbReference>
<evidence type="ECO:0000259" key="1">
    <source>
        <dbReference type="Pfam" id="PF02915"/>
    </source>
</evidence>
<dbReference type="InterPro" id="IPR003251">
    <property type="entry name" value="Rr_diiron-bd_dom"/>
</dbReference>
<dbReference type="PANTHER" id="PTHR33531">
    <property type="entry name" value="RUBRERYTHRIN SUBFAMILY"/>
    <property type="match status" value="1"/>
</dbReference>
<dbReference type="EMBL" id="NIBG01000015">
    <property type="protein sequence ID" value="PAB58477.1"/>
    <property type="molecule type" value="Genomic_DNA"/>
</dbReference>
<dbReference type="RefSeq" id="WP_095134607.1">
    <property type="nucleotide sequence ID" value="NZ_NIBG01000015.1"/>
</dbReference>
<evidence type="ECO:0000313" key="3">
    <source>
        <dbReference type="Proteomes" id="UP000216024"/>
    </source>
</evidence>
<dbReference type="InterPro" id="IPR009078">
    <property type="entry name" value="Ferritin-like_SF"/>
</dbReference>
<organism evidence="2 3">
    <name type="scientific">Anaeromicrobium sediminis</name>
    <dbReference type="NCBI Taxonomy" id="1478221"/>
    <lineage>
        <taxon>Bacteria</taxon>
        <taxon>Bacillati</taxon>
        <taxon>Bacillota</taxon>
        <taxon>Clostridia</taxon>
        <taxon>Peptostreptococcales</taxon>
        <taxon>Thermotaleaceae</taxon>
        <taxon>Anaeromicrobium</taxon>
    </lineage>
</organism>
<dbReference type="OrthoDB" id="271558at2"/>
<comment type="caution">
    <text evidence="2">The sequence shown here is derived from an EMBL/GenBank/DDBJ whole genome shotgun (WGS) entry which is preliminary data.</text>
</comment>
<dbReference type="PANTHER" id="PTHR33531:SF7">
    <property type="entry name" value="HYPOTHETICAL MEMBRANE PROTEIN, CONSERVED"/>
    <property type="match status" value="1"/>
</dbReference>
<dbReference type="SUPFAM" id="SSF47240">
    <property type="entry name" value="Ferritin-like"/>
    <property type="match status" value="1"/>
</dbReference>
<evidence type="ECO:0000313" key="2">
    <source>
        <dbReference type="EMBL" id="PAB58477.1"/>
    </source>
</evidence>
<dbReference type="Gene3D" id="1.20.1260.10">
    <property type="match status" value="1"/>
</dbReference>
<protein>
    <recommendedName>
        <fullName evidence="1">Rubrerythrin diiron-binding domain-containing protein</fullName>
    </recommendedName>
</protein>